<keyword evidence="4" id="KW-0689">Ribosomal protein</keyword>
<evidence type="ECO:0000256" key="3">
    <source>
        <dbReference type="ARBA" id="ARBA00022946"/>
    </source>
</evidence>
<protein>
    <recommendedName>
        <fullName evidence="7">Large ribosomal subunit protein mL40</fullName>
    </recommendedName>
</protein>
<keyword evidence="3" id="KW-0809">Transit peptide</keyword>
<dbReference type="Pfam" id="PF09812">
    <property type="entry name" value="MRP-L28"/>
    <property type="match status" value="2"/>
</dbReference>
<organism evidence="9 10">
    <name type="scientific">Dictyocaulus viviparus</name>
    <name type="common">Bovine lungworm</name>
    <dbReference type="NCBI Taxonomy" id="29172"/>
    <lineage>
        <taxon>Eukaryota</taxon>
        <taxon>Metazoa</taxon>
        <taxon>Ecdysozoa</taxon>
        <taxon>Nematoda</taxon>
        <taxon>Chromadorea</taxon>
        <taxon>Rhabditida</taxon>
        <taxon>Rhabditina</taxon>
        <taxon>Rhabditomorpha</taxon>
        <taxon>Strongyloidea</taxon>
        <taxon>Metastrongylidae</taxon>
        <taxon>Dictyocaulus</taxon>
    </lineage>
</organism>
<sequence>MLVFLDFRMNSLCFLTSKLSISFFPSRAISSTSTLYSVFMKKQRKLIQKEMRKRRRLEKEIRQMLKHSKKPKPVDELLLDVKSAKNKVERYRENVVLTEDQIDERAIALKVCSFCLISDSFMKDLSAIKLYSSYRSDDLPYQFIQYSAHYWFLNKNYKACCVREKIFINRVENNEFHKSWAYRSYIFKLDYNRSRNELQRIDDKWIRRAINAQRKALRELKLIDPILYQKAVEPVDGPLHIVLHGPSLTPPIDGYQSPDGDYIDTTRTWT</sequence>
<evidence type="ECO:0000256" key="6">
    <source>
        <dbReference type="ARBA" id="ARBA00023274"/>
    </source>
</evidence>
<evidence type="ECO:0000256" key="2">
    <source>
        <dbReference type="ARBA" id="ARBA00009360"/>
    </source>
</evidence>
<evidence type="ECO:0000256" key="1">
    <source>
        <dbReference type="ARBA" id="ARBA00004173"/>
    </source>
</evidence>
<evidence type="ECO:0000256" key="5">
    <source>
        <dbReference type="ARBA" id="ARBA00023128"/>
    </source>
</evidence>
<proteinExistence type="inferred from homology"/>
<evidence type="ECO:0000256" key="4">
    <source>
        <dbReference type="ARBA" id="ARBA00022980"/>
    </source>
</evidence>
<keyword evidence="8" id="KW-0175">Coiled coil</keyword>
<comment type="subcellular location">
    <subcellularLocation>
        <location evidence="1">Mitochondrion</location>
    </subcellularLocation>
</comment>
<gene>
    <name evidence="9" type="ORF">DICVIV_01266</name>
</gene>
<dbReference type="PANTHER" id="PTHR13359">
    <property type="entry name" value="39S RIBOSOMAL PROTEIN L40, MITOCHONDRIAL"/>
    <property type="match status" value="1"/>
</dbReference>
<dbReference type="STRING" id="29172.A0A0D8YD72"/>
<dbReference type="EMBL" id="KN716163">
    <property type="protein sequence ID" value="KJH52556.1"/>
    <property type="molecule type" value="Genomic_DNA"/>
</dbReference>
<dbReference type="Proteomes" id="UP000053766">
    <property type="component" value="Unassembled WGS sequence"/>
</dbReference>
<dbReference type="InterPro" id="IPR039145">
    <property type="entry name" value="Ribosomal_mL40_metazoa/plant"/>
</dbReference>
<keyword evidence="10" id="KW-1185">Reference proteome</keyword>
<reference evidence="10" key="2">
    <citation type="journal article" date="2016" name="Sci. Rep.">
        <title>Dictyocaulus viviparus genome, variome and transcriptome elucidate lungworm biology and support future intervention.</title>
        <authorList>
            <person name="McNulty S.N."/>
            <person name="Strube C."/>
            <person name="Rosa B.A."/>
            <person name="Martin J.C."/>
            <person name="Tyagi R."/>
            <person name="Choi Y.J."/>
            <person name="Wang Q."/>
            <person name="Hallsworth Pepin K."/>
            <person name="Zhang X."/>
            <person name="Ozersky P."/>
            <person name="Wilson R.K."/>
            <person name="Sternberg P.W."/>
            <person name="Gasser R.B."/>
            <person name="Mitreva M."/>
        </authorList>
    </citation>
    <scope>NUCLEOTIDE SEQUENCE [LARGE SCALE GENOMIC DNA]</scope>
    <source>
        <strain evidence="10">HannoverDv2000</strain>
    </source>
</reference>
<reference evidence="9 10" key="1">
    <citation type="submission" date="2013-11" db="EMBL/GenBank/DDBJ databases">
        <title>Draft genome of the bovine lungworm Dictyocaulus viviparus.</title>
        <authorList>
            <person name="Mitreva M."/>
        </authorList>
    </citation>
    <scope>NUCLEOTIDE SEQUENCE [LARGE SCALE GENOMIC DNA]</scope>
    <source>
        <strain evidence="9 10">HannoverDv2000</strain>
    </source>
</reference>
<dbReference type="AlphaFoldDB" id="A0A0D8YD72"/>
<evidence type="ECO:0000313" key="9">
    <source>
        <dbReference type="EMBL" id="KJH52556.1"/>
    </source>
</evidence>
<dbReference type="InterPro" id="IPR019192">
    <property type="entry name" value="Ribosomal_mL40"/>
</dbReference>
<evidence type="ECO:0000256" key="7">
    <source>
        <dbReference type="ARBA" id="ARBA00035192"/>
    </source>
</evidence>
<accession>A0A0D8YD72</accession>
<dbReference type="PANTHER" id="PTHR13359:SF2">
    <property type="entry name" value="LARGE RIBOSOMAL SUBUNIT PROTEIN ML40"/>
    <property type="match status" value="1"/>
</dbReference>
<comment type="similarity">
    <text evidence="2">Belongs to the mitochondrion-specific ribosomal protein mL40 family.</text>
</comment>
<keyword evidence="6" id="KW-0687">Ribonucleoprotein</keyword>
<feature type="coiled-coil region" evidence="8">
    <location>
        <begin position="40"/>
        <end position="101"/>
    </location>
</feature>
<dbReference type="GO" id="GO:0005762">
    <property type="term" value="C:mitochondrial large ribosomal subunit"/>
    <property type="evidence" value="ECO:0007669"/>
    <property type="project" value="InterPro"/>
</dbReference>
<evidence type="ECO:0000313" key="10">
    <source>
        <dbReference type="Proteomes" id="UP000053766"/>
    </source>
</evidence>
<name>A0A0D8YD72_DICVI</name>
<evidence type="ECO:0000256" key="8">
    <source>
        <dbReference type="SAM" id="Coils"/>
    </source>
</evidence>
<dbReference type="OrthoDB" id="5977625at2759"/>
<keyword evidence="5" id="KW-0496">Mitochondrion</keyword>
<dbReference type="Gene3D" id="6.10.250.3440">
    <property type="match status" value="1"/>
</dbReference>